<dbReference type="AlphaFoldDB" id="E3KDF6"/>
<sequence>MKLETLTLVSVLIGLFCAVLQCGQVQAISECPIPNCGRCGQAMSLMTHNQQCRKAFLCKTHGRPTGRQCTVMREGSYWRCHACDEMLDGLFHRRCLRTHLTPHGGICVSVTDHRALQLARQESLCYGPVVRTN</sequence>
<dbReference type="InParanoid" id="E3KDF6"/>
<feature type="chain" id="PRO_5003173753" description="C2H2-type domain-containing protein" evidence="1">
    <location>
        <begin position="28"/>
        <end position="133"/>
    </location>
</feature>
<reference key="1">
    <citation type="submission" date="2007-01" db="EMBL/GenBank/DDBJ databases">
        <title>The Genome Sequence of Puccinia graminis f. sp. tritici Strain CRL 75-36-700-3.</title>
        <authorList>
            <consortium name="The Broad Institute Genome Sequencing Platform"/>
            <person name="Birren B."/>
            <person name="Lander E."/>
            <person name="Galagan J."/>
            <person name="Nusbaum C."/>
            <person name="Devon K."/>
            <person name="Cuomo C."/>
            <person name="Jaffe D."/>
            <person name="Butler J."/>
            <person name="Alvarez P."/>
            <person name="Gnerre S."/>
            <person name="Grabherr M."/>
            <person name="Mauceli E."/>
            <person name="Brockman W."/>
            <person name="Young S."/>
            <person name="LaButti K."/>
            <person name="Sykes S."/>
            <person name="DeCaprio D."/>
            <person name="Crawford M."/>
            <person name="Koehrsen M."/>
            <person name="Engels R."/>
            <person name="Montgomery P."/>
            <person name="Pearson M."/>
            <person name="Howarth C."/>
            <person name="Larson L."/>
            <person name="White J."/>
            <person name="Zeng Q."/>
            <person name="Kodira C."/>
            <person name="Yandava C."/>
            <person name="Alvarado L."/>
            <person name="O'Leary S."/>
            <person name="Szabo L."/>
            <person name="Dean R."/>
            <person name="Schein J."/>
        </authorList>
    </citation>
    <scope>NUCLEOTIDE SEQUENCE</scope>
    <source>
        <strain>CRL 75-36-700-3</strain>
    </source>
</reference>
<evidence type="ECO:0008006" key="4">
    <source>
        <dbReference type="Google" id="ProtNLM"/>
    </source>
</evidence>
<organism evidence="2 3">
    <name type="scientific">Puccinia graminis f. sp. tritici (strain CRL 75-36-700-3 / race SCCL)</name>
    <name type="common">Black stem rust fungus</name>
    <dbReference type="NCBI Taxonomy" id="418459"/>
    <lineage>
        <taxon>Eukaryota</taxon>
        <taxon>Fungi</taxon>
        <taxon>Dikarya</taxon>
        <taxon>Basidiomycota</taxon>
        <taxon>Pucciniomycotina</taxon>
        <taxon>Pucciniomycetes</taxon>
        <taxon>Pucciniales</taxon>
        <taxon>Pucciniaceae</taxon>
        <taxon>Puccinia</taxon>
    </lineage>
</organism>
<name>E3KDF6_PUCGT</name>
<dbReference type="Proteomes" id="UP000008783">
    <property type="component" value="Unassembled WGS sequence"/>
</dbReference>
<dbReference type="HOGENOM" id="CLU_1907707_0_0_1"/>
<gene>
    <name evidence="2" type="ORF">PGTG_08348</name>
</gene>
<dbReference type="GeneID" id="10529769"/>
<dbReference type="EMBL" id="DS178282">
    <property type="protein sequence ID" value="EFP82392.1"/>
    <property type="molecule type" value="Genomic_DNA"/>
</dbReference>
<protein>
    <recommendedName>
        <fullName evidence="4">C2H2-type domain-containing protein</fullName>
    </recommendedName>
</protein>
<keyword evidence="3" id="KW-1185">Reference proteome</keyword>
<feature type="signal peptide" evidence="1">
    <location>
        <begin position="1"/>
        <end position="27"/>
    </location>
</feature>
<evidence type="ECO:0000313" key="3">
    <source>
        <dbReference type="Proteomes" id="UP000008783"/>
    </source>
</evidence>
<dbReference type="RefSeq" id="XP_003326811.1">
    <property type="nucleotide sequence ID" value="XM_003326763.2"/>
</dbReference>
<proteinExistence type="predicted"/>
<dbReference type="KEGG" id="pgr:PGTG_08348"/>
<keyword evidence="1" id="KW-0732">Signal</keyword>
<evidence type="ECO:0000256" key="1">
    <source>
        <dbReference type="SAM" id="SignalP"/>
    </source>
</evidence>
<accession>E3KDF6</accession>
<evidence type="ECO:0000313" key="2">
    <source>
        <dbReference type="EMBL" id="EFP82392.1"/>
    </source>
</evidence>
<reference evidence="3" key="2">
    <citation type="journal article" date="2011" name="Proc. Natl. Acad. Sci. U.S.A.">
        <title>Obligate biotrophy features unraveled by the genomic analysis of rust fungi.</title>
        <authorList>
            <person name="Duplessis S."/>
            <person name="Cuomo C.A."/>
            <person name="Lin Y.-C."/>
            <person name="Aerts A."/>
            <person name="Tisserant E."/>
            <person name="Veneault-Fourrey C."/>
            <person name="Joly D.L."/>
            <person name="Hacquard S."/>
            <person name="Amselem J."/>
            <person name="Cantarel B.L."/>
            <person name="Chiu R."/>
            <person name="Coutinho P.M."/>
            <person name="Feau N."/>
            <person name="Field M."/>
            <person name="Frey P."/>
            <person name="Gelhaye E."/>
            <person name="Goldberg J."/>
            <person name="Grabherr M.G."/>
            <person name="Kodira C.D."/>
            <person name="Kohler A."/>
            <person name="Kuees U."/>
            <person name="Lindquist E.A."/>
            <person name="Lucas S.M."/>
            <person name="Mago R."/>
            <person name="Mauceli E."/>
            <person name="Morin E."/>
            <person name="Murat C."/>
            <person name="Pangilinan J.L."/>
            <person name="Park R."/>
            <person name="Pearson M."/>
            <person name="Quesneville H."/>
            <person name="Rouhier N."/>
            <person name="Sakthikumar S."/>
            <person name="Salamov A.A."/>
            <person name="Schmutz J."/>
            <person name="Selles B."/>
            <person name="Shapiro H."/>
            <person name="Tanguay P."/>
            <person name="Tuskan G.A."/>
            <person name="Henrissat B."/>
            <person name="Van de Peer Y."/>
            <person name="Rouze P."/>
            <person name="Ellis J.G."/>
            <person name="Dodds P.N."/>
            <person name="Schein J.E."/>
            <person name="Zhong S."/>
            <person name="Hamelin R.C."/>
            <person name="Grigoriev I.V."/>
            <person name="Szabo L.J."/>
            <person name="Martin F."/>
        </authorList>
    </citation>
    <scope>NUCLEOTIDE SEQUENCE [LARGE SCALE GENOMIC DNA]</scope>
    <source>
        <strain evidence="3">CRL 75-36-700-3 / race SCCL</strain>
    </source>
</reference>
<dbReference type="VEuPathDB" id="FungiDB:PGTG_08348"/>